<reference evidence="4 5" key="1">
    <citation type="submission" date="2024-02" db="EMBL/GenBank/DDBJ databases">
        <authorList>
            <person name="Grouzdev D."/>
        </authorList>
    </citation>
    <scope>NUCLEOTIDE SEQUENCE [LARGE SCALE GENOMIC DNA]</scope>
    <source>
        <strain evidence="4 5">9N</strain>
    </source>
</reference>
<evidence type="ECO:0000259" key="3">
    <source>
        <dbReference type="Pfam" id="PF07859"/>
    </source>
</evidence>
<evidence type="ECO:0000256" key="2">
    <source>
        <dbReference type="ARBA" id="ARBA00022801"/>
    </source>
</evidence>
<dbReference type="RefSeq" id="WP_332081371.1">
    <property type="nucleotide sequence ID" value="NZ_JAZHYN010000016.1"/>
</dbReference>
<name>A0ABU7XGY8_9HYPH</name>
<dbReference type="Gene3D" id="3.40.50.1820">
    <property type="entry name" value="alpha/beta hydrolase"/>
    <property type="match status" value="1"/>
</dbReference>
<protein>
    <submittedName>
        <fullName evidence="4">Alpha/beta hydrolase</fullName>
    </submittedName>
</protein>
<dbReference type="InterPro" id="IPR029058">
    <property type="entry name" value="AB_hydrolase_fold"/>
</dbReference>
<gene>
    <name evidence="4" type="ORF">V3H18_07470</name>
</gene>
<dbReference type="SUPFAM" id="SSF53474">
    <property type="entry name" value="alpha/beta-Hydrolases"/>
    <property type="match status" value="1"/>
</dbReference>
<evidence type="ECO:0000313" key="5">
    <source>
        <dbReference type="Proteomes" id="UP001350748"/>
    </source>
</evidence>
<organism evidence="4 5">
    <name type="scientific">Methylocystis borbori</name>
    <dbReference type="NCBI Taxonomy" id="3118750"/>
    <lineage>
        <taxon>Bacteria</taxon>
        <taxon>Pseudomonadati</taxon>
        <taxon>Pseudomonadota</taxon>
        <taxon>Alphaproteobacteria</taxon>
        <taxon>Hyphomicrobiales</taxon>
        <taxon>Methylocystaceae</taxon>
        <taxon>Methylocystis</taxon>
    </lineage>
</organism>
<dbReference type="PANTHER" id="PTHR48081">
    <property type="entry name" value="AB HYDROLASE SUPERFAMILY PROTEIN C4A8.06C"/>
    <property type="match status" value="1"/>
</dbReference>
<dbReference type="Pfam" id="PF07859">
    <property type="entry name" value="Abhydrolase_3"/>
    <property type="match status" value="1"/>
</dbReference>
<dbReference type="GO" id="GO:0016787">
    <property type="term" value="F:hydrolase activity"/>
    <property type="evidence" value="ECO:0007669"/>
    <property type="project" value="UniProtKB-KW"/>
</dbReference>
<feature type="domain" description="Alpha/beta hydrolase fold-3" evidence="3">
    <location>
        <begin position="70"/>
        <end position="268"/>
    </location>
</feature>
<dbReference type="InterPro" id="IPR050300">
    <property type="entry name" value="GDXG_lipolytic_enzyme"/>
</dbReference>
<dbReference type="InterPro" id="IPR013094">
    <property type="entry name" value="AB_hydrolase_3"/>
</dbReference>
<evidence type="ECO:0000313" key="4">
    <source>
        <dbReference type="EMBL" id="MEF3366370.1"/>
    </source>
</evidence>
<proteinExistence type="inferred from homology"/>
<dbReference type="EMBL" id="JAZHYN010000016">
    <property type="protein sequence ID" value="MEF3366370.1"/>
    <property type="molecule type" value="Genomic_DNA"/>
</dbReference>
<sequence length="292" mass="30729">MASLAARILGLYLRKRVKPRLAKAPSPQEAARALDARPPFFPAPLGVATRRGGVEGLLLPAKGAAPRARLLYLHGGAYFAGAPSLYGPVLNFFARAGFEVFAPAYRLAPLHPFPAALDDARAAFDALCAQEGAPFVLAGDSAGGGLALALMAAQRDAGRPLPKAAALFSPWTDLAATGASARENEARDALFTRLMLRVGARAYLAGQNAKTPLASPLYAALHGLPPLVVHASEDELLRDDATRLVERGREAGVAAALRLWPGVPHGWQLAAPLMREARESLDAAAAFLLERV</sequence>
<accession>A0ABU7XGY8</accession>
<dbReference type="Proteomes" id="UP001350748">
    <property type="component" value="Unassembled WGS sequence"/>
</dbReference>
<keyword evidence="5" id="KW-1185">Reference proteome</keyword>
<comment type="caution">
    <text evidence="4">The sequence shown here is derived from an EMBL/GenBank/DDBJ whole genome shotgun (WGS) entry which is preliminary data.</text>
</comment>
<keyword evidence="2 4" id="KW-0378">Hydrolase</keyword>
<dbReference type="PANTHER" id="PTHR48081:SF30">
    <property type="entry name" value="ACETYL-HYDROLASE LIPR-RELATED"/>
    <property type="match status" value="1"/>
</dbReference>
<comment type="similarity">
    <text evidence="1">Belongs to the 'GDXG' lipolytic enzyme family.</text>
</comment>
<evidence type="ECO:0000256" key="1">
    <source>
        <dbReference type="ARBA" id="ARBA00010515"/>
    </source>
</evidence>